<name>A0A6A5WRK5_9PLEO</name>
<dbReference type="PANTHER" id="PTHR33112:SF12">
    <property type="entry name" value="HETEROKARYON INCOMPATIBILITY DOMAIN-CONTAINING PROTEIN"/>
    <property type="match status" value="1"/>
</dbReference>
<dbReference type="AlphaFoldDB" id="A0A6A5WRK5"/>
<sequence length="138" mass="15173">LVPGSTPGPYIALSYVWGSVQSFNTKMENLDSVRAPGSFSEGNNEEAFIPKSIRDAMRICIRLDIRYLWVDTLCVVQDDAASKHEEIKRMGGIYAGAYITLAASGGFNVDSGIWGIHIEKEGQGKNFRSRFQSPIANV</sequence>
<dbReference type="Pfam" id="PF06985">
    <property type="entry name" value="HET"/>
    <property type="match status" value="1"/>
</dbReference>
<evidence type="ECO:0000313" key="2">
    <source>
        <dbReference type="EMBL" id="KAF2004177.1"/>
    </source>
</evidence>
<evidence type="ECO:0000259" key="1">
    <source>
        <dbReference type="Pfam" id="PF06985"/>
    </source>
</evidence>
<evidence type="ECO:0000313" key="3">
    <source>
        <dbReference type="Proteomes" id="UP000799779"/>
    </source>
</evidence>
<dbReference type="Proteomes" id="UP000799779">
    <property type="component" value="Unassembled WGS sequence"/>
</dbReference>
<dbReference type="EMBL" id="ML977569">
    <property type="protein sequence ID" value="KAF2004177.1"/>
    <property type="molecule type" value="Genomic_DNA"/>
</dbReference>
<feature type="non-terminal residue" evidence="2">
    <location>
        <position position="1"/>
    </location>
</feature>
<feature type="domain" description="Heterokaryon incompatibility" evidence="1">
    <location>
        <begin position="10"/>
        <end position="117"/>
    </location>
</feature>
<dbReference type="PANTHER" id="PTHR33112">
    <property type="entry name" value="DOMAIN PROTEIN, PUTATIVE-RELATED"/>
    <property type="match status" value="1"/>
</dbReference>
<dbReference type="InterPro" id="IPR010730">
    <property type="entry name" value="HET"/>
</dbReference>
<reference evidence="2" key="1">
    <citation type="journal article" date="2020" name="Stud. Mycol.">
        <title>101 Dothideomycetes genomes: a test case for predicting lifestyles and emergence of pathogens.</title>
        <authorList>
            <person name="Haridas S."/>
            <person name="Albert R."/>
            <person name="Binder M."/>
            <person name="Bloem J."/>
            <person name="Labutti K."/>
            <person name="Salamov A."/>
            <person name="Andreopoulos B."/>
            <person name="Baker S."/>
            <person name="Barry K."/>
            <person name="Bills G."/>
            <person name="Bluhm B."/>
            <person name="Cannon C."/>
            <person name="Castanera R."/>
            <person name="Culley D."/>
            <person name="Daum C."/>
            <person name="Ezra D."/>
            <person name="Gonzalez J."/>
            <person name="Henrissat B."/>
            <person name="Kuo A."/>
            <person name="Liang C."/>
            <person name="Lipzen A."/>
            <person name="Lutzoni F."/>
            <person name="Magnuson J."/>
            <person name="Mondo S."/>
            <person name="Nolan M."/>
            <person name="Ohm R."/>
            <person name="Pangilinan J."/>
            <person name="Park H.-J."/>
            <person name="Ramirez L."/>
            <person name="Alfaro M."/>
            <person name="Sun H."/>
            <person name="Tritt A."/>
            <person name="Yoshinaga Y."/>
            <person name="Zwiers L.-H."/>
            <person name="Turgeon B."/>
            <person name="Goodwin S."/>
            <person name="Spatafora J."/>
            <person name="Crous P."/>
            <person name="Grigoriev I."/>
        </authorList>
    </citation>
    <scope>NUCLEOTIDE SEQUENCE</scope>
    <source>
        <strain evidence="2">CBS 123094</strain>
    </source>
</reference>
<dbReference type="OrthoDB" id="2958217at2759"/>
<organism evidence="2 3">
    <name type="scientific">Amniculicola lignicola CBS 123094</name>
    <dbReference type="NCBI Taxonomy" id="1392246"/>
    <lineage>
        <taxon>Eukaryota</taxon>
        <taxon>Fungi</taxon>
        <taxon>Dikarya</taxon>
        <taxon>Ascomycota</taxon>
        <taxon>Pezizomycotina</taxon>
        <taxon>Dothideomycetes</taxon>
        <taxon>Pleosporomycetidae</taxon>
        <taxon>Pleosporales</taxon>
        <taxon>Amniculicolaceae</taxon>
        <taxon>Amniculicola</taxon>
    </lineage>
</organism>
<keyword evidence="3" id="KW-1185">Reference proteome</keyword>
<accession>A0A6A5WRK5</accession>
<gene>
    <name evidence="2" type="ORF">P154DRAFT_427505</name>
</gene>
<protein>
    <recommendedName>
        <fullName evidence="1">Heterokaryon incompatibility domain-containing protein</fullName>
    </recommendedName>
</protein>
<proteinExistence type="predicted"/>